<feature type="domain" description="CoA-binding" evidence="7">
    <location>
        <begin position="76"/>
        <end position="176"/>
    </location>
</feature>
<evidence type="ECO:0000313" key="9">
    <source>
        <dbReference type="Proteomes" id="UP000179243"/>
    </source>
</evidence>
<evidence type="ECO:0000256" key="1">
    <source>
        <dbReference type="ARBA" id="ARBA00022490"/>
    </source>
</evidence>
<dbReference type="NCBIfam" id="NF003994">
    <property type="entry name" value="PRK05472.2-3"/>
    <property type="match status" value="1"/>
</dbReference>
<dbReference type="InterPro" id="IPR003781">
    <property type="entry name" value="CoA-bd"/>
</dbReference>
<dbReference type="PANTHER" id="PTHR35786:SF1">
    <property type="entry name" value="REDOX-SENSING TRANSCRIPTIONAL REPRESSOR REX 1"/>
    <property type="match status" value="1"/>
</dbReference>
<dbReference type="Pfam" id="PF06971">
    <property type="entry name" value="Put_DNA-bind_N"/>
    <property type="match status" value="1"/>
</dbReference>
<dbReference type="GO" id="GO:0003677">
    <property type="term" value="F:DNA binding"/>
    <property type="evidence" value="ECO:0007669"/>
    <property type="project" value="UniProtKB-UniRule"/>
</dbReference>
<sequence>MVTNKNCVLRLSRYKNALHRFKSLGFFKIFSSYLADAVGVTSAQVRKDFSLFNIMGNKRGGYVIEQLIEKLNDILGKNEVQQVVLVGAGNLGSALLKYKNFEKEGIKVEAAFDIDPAKQNSKMGVEVLPLERLVPFIKDHGIRIAILCVPDIAAQQTFDLMCKAGIKGVLNFSPIELKVTDGCIVTNVNLAVELENMIYFVNAQDKAGQAALRDNEEGISAIS</sequence>
<comment type="subcellular location">
    <subcellularLocation>
        <location evidence="6">Cytoplasm</location>
    </subcellularLocation>
</comment>
<dbReference type="InterPro" id="IPR036388">
    <property type="entry name" value="WH-like_DNA-bd_sf"/>
</dbReference>
<evidence type="ECO:0000259" key="7">
    <source>
        <dbReference type="SMART" id="SM00881"/>
    </source>
</evidence>
<keyword evidence="3 6" id="KW-0805">Transcription regulation</keyword>
<keyword evidence="2 6" id="KW-0678">Repressor</keyword>
<dbReference type="NCBIfam" id="NF003995">
    <property type="entry name" value="PRK05472.2-4"/>
    <property type="match status" value="1"/>
</dbReference>
<evidence type="ECO:0000256" key="5">
    <source>
        <dbReference type="ARBA" id="ARBA00023163"/>
    </source>
</evidence>
<dbReference type="SMART" id="SM00881">
    <property type="entry name" value="CoA_binding"/>
    <property type="match status" value="1"/>
</dbReference>
<dbReference type="GO" id="GO:0045892">
    <property type="term" value="P:negative regulation of DNA-templated transcription"/>
    <property type="evidence" value="ECO:0007669"/>
    <property type="project" value="InterPro"/>
</dbReference>
<dbReference type="PANTHER" id="PTHR35786">
    <property type="entry name" value="REDOX-SENSING TRANSCRIPTIONAL REPRESSOR REX"/>
    <property type="match status" value="1"/>
</dbReference>
<evidence type="ECO:0000256" key="3">
    <source>
        <dbReference type="ARBA" id="ARBA00023015"/>
    </source>
</evidence>
<dbReference type="InterPro" id="IPR036291">
    <property type="entry name" value="NAD(P)-bd_dom_sf"/>
</dbReference>
<dbReference type="GO" id="GO:0005737">
    <property type="term" value="C:cytoplasm"/>
    <property type="evidence" value="ECO:0007669"/>
    <property type="project" value="UniProtKB-SubCell"/>
</dbReference>
<protein>
    <recommendedName>
        <fullName evidence="6">Redox-sensing transcriptional repressor Rex</fullName>
    </recommendedName>
</protein>
<dbReference type="Gene3D" id="3.40.50.720">
    <property type="entry name" value="NAD(P)-binding Rossmann-like Domain"/>
    <property type="match status" value="1"/>
</dbReference>
<comment type="caution">
    <text evidence="8">The sequence shown here is derived from an EMBL/GenBank/DDBJ whole genome shotgun (WGS) entry which is preliminary data.</text>
</comment>
<reference evidence="8 9" key="1">
    <citation type="journal article" date="2016" name="Nat. Commun.">
        <title>Thousands of microbial genomes shed light on interconnected biogeochemical processes in an aquifer system.</title>
        <authorList>
            <person name="Anantharaman K."/>
            <person name="Brown C.T."/>
            <person name="Hug L.A."/>
            <person name="Sharon I."/>
            <person name="Castelle C.J."/>
            <person name="Probst A.J."/>
            <person name="Thomas B.C."/>
            <person name="Singh A."/>
            <person name="Wilkins M.J."/>
            <person name="Karaoz U."/>
            <person name="Brodie E.L."/>
            <person name="Williams K.H."/>
            <person name="Hubbard S.S."/>
            <person name="Banfield J.F."/>
        </authorList>
    </citation>
    <scope>NUCLEOTIDE SEQUENCE [LARGE SCALE GENOMIC DNA]</scope>
</reference>
<dbReference type="AlphaFoldDB" id="A0A1F7F1W5"/>
<dbReference type="InterPro" id="IPR022876">
    <property type="entry name" value="Tscrpt_rep_Rex"/>
</dbReference>
<dbReference type="GO" id="GO:0051775">
    <property type="term" value="P:response to redox state"/>
    <property type="evidence" value="ECO:0007669"/>
    <property type="project" value="InterPro"/>
</dbReference>
<dbReference type="SUPFAM" id="SSF46785">
    <property type="entry name" value="Winged helix' DNA-binding domain"/>
    <property type="match status" value="1"/>
</dbReference>
<keyword evidence="1 6" id="KW-0963">Cytoplasm</keyword>
<dbReference type="Pfam" id="PF02629">
    <property type="entry name" value="CoA_binding"/>
    <property type="match status" value="1"/>
</dbReference>
<keyword evidence="6" id="KW-0520">NAD</keyword>
<feature type="binding site" evidence="6">
    <location>
        <begin position="87"/>
        <end position="92"/>
    </location>
    <ligand>
        <name>NAD(+)</name>
        <dbReference type="ChEBI" id="CHEBI:57540"/>
    </ligand>
</feature>
<name>A0A1F7F1W5_UNCRA</name>
<evidence type="ECO:0000256" key="6">
    <source>
        <dbReference type="HAMAP-Rule" id="MF_01131"/>
    </source>
</evidence>
<dbReference type="Gene3D" id="1.10.10.10">
    <property type="entry name" value="Winged helix-like DNA-binding domain superfamily/Winged helix DNA-binding domain"/>
    <property type="match status" value="1"/>
</dbReference>
<accession>A0A1F7F1W5</accession>
<dbReference type="SUPFAM" id="SSF51735">
    <property type="entry name" value="NAD(P)-binding Rossmann-fold domains"/>
    <property type="match status" value="1"/>
</dbReference>
<evidence type="ECO:0000256" key="4">
    <source>
        <dbReference type="ARBA" id="ARBA00023125"/>
    </source>
</evidence>
<keyword evidence="4 6" id="KW-0238">DNA-binding</keyword>
<comment type="function">
    <text evidence="6">Modulates transcription in response to changes in cellular NADH/NAD(+) redox state.</text>
</comment>
<keyword evidence="5 6" id="KW-0804">Transcription</keyword>
<dbReference type="InterPro" id="IPR009718">
    <property type="entry name" value="Rex_DNA-bd_C_dom"/>
</dbReference>
<evidence type="ECO:0000256" key="2">
    <source>
        <dbReference type="ARBA" id="ARBA00022491"/>
    </source>
</evidence>
<feature type="DNA-binding region" description="H-T-H motif" evidence="6">
    <location>
        <begin position="13"/>
        <end position="52"/>
    </location>
</feature>
<comment type="similarity">
    <text evidence="6">Belongs to the transcriptional regulatory Rex family.</text>
</comment>
<evidence type="ECO:0000313" key="8">
    <source>
        <dbReference type="EMBL" id="OGK00660.1"/>
    </source>
</evidence>
<proteinExistence type="inferred from homology"/>
<organism evidence="8 9">
    <name type="scientific">Candidatus Raymondbacteria bacterium RIFOXYD12_FULL_49_13</name>
    <dbReference type="NCBI Taxonomy" id="1817890"/>
    <lineage>
        <taxon>Bacteria</taxon>
        <taxon>Raymondiibacteriota</taxon>
    </lineage>
</organism>
<dbReference type="Proteomes" id="UP000179243">
    <property type="component" value="Unassembled WGS sequence"/>
</dbReference>
<gene>
    <name evidence="6" type="primary">rex</name>
    <name evidence="8" type="ORF">A2519_19715</name>
</gene>
<dbReference type="HAMAP" id="MF_01131">
    <property type="entry name" value="Rex"/>
    <property type="match status" value="1"/>
</dbReference>
<comment type="subunit">
    <text evidence="6">Homodimer.</text>
</comment>
<dbReference type="GO" id="GO:0003700">
    <property type="term" value="F:DNA-binding transcription factor activity"/>
    <property type="evidence" value="ECO:0007669"/>
    <property type="project" value="UniProtKB-UniRule"/>
</dbReference>
<dbReference type="InterPro" id="IPR036390">
    <property type="entry name" value="WH_DNA-bd_sf"/>
</dbReference>
<dbReference type="NCBIfam" id="NF003996">
    <property type="entry name" value="PRK05472.2-5"/>
    <property type="match status" value="1"/>
</dbReference>
<dbReference type="EMBL" id="MFYX01000143">
    <property type="protein sequence ID" value="OGK00660.1"/>
    <property type="molecule type" value="Genomic_DNA"/>
</dbReference>